<evidence type="ECO:0000313" key="4">
    <source>
        <dbReference type="EMBL" id="NHZ43126.1"/>
    </source>
</evidence>
<evidence type="ECO:0000313" key="5">
    <source>
        <dbReference type="Proteomes" id="UP000819052"/>
    </source>
</evidence>
<evidence type="ECO:0000256" key="2">
    <source>
        <dbReference type="ARBA" id="ARBA00023315"/>
    </source>
</evidence>
<dbReference type="RefSeq" id="WP_167079114.1">
    <property type="nucleotide sequence ID" value="NZ_VVIW01000017.1"/>
</dbReference>
<dbReference type="InterPro" id="IPR000182">
    <property type="entry name" value="GNAT_dom"/>
</dbReference>
<gene>
    <name evidence="4" type="ORF">F1609_23545</name>
</gene>
<reference evidence="4 5" key="1">
    <citation type="submission" date="2019-09" db="EMBL/GenBank/DDBJ databases">
        <title>Taxonomy of Antarctic Massilia spp.: description of Massilia rubra sp. nov., Massilia aquatica sp. nov., Massilia mucilaginosa sp. nov., Massilia frigida sp. nov. isolated from streams, lakes and regoliths.</title>
        <authorList>
            <person name="Holochova P."/>
            <person name="Sedlacek I."/>
            <person name="Kralova S."/>
            <person name="Maslanova I."/>
            <person name="Busse H.-J."/>
            <person name="Stankova E."/>
            <person name="Vrbovska V."/>
            <person name="Kovarovic V."/>
            <person name="Bartak M."/>
            <person name="Svec P."/>
            <person name="Pantucek R."/>
        </authorList>
    </citation>
    <scope>NUCLEOTIDE SEQUENCE [LARGE SCALE GENOMIC DNA]</scope>
    <source>
        <strain evidence="4 5">CCM 8693</strain>
    </source>
</reference>
<keyword evidence="1" id="KW-0808">Transferase</keyword>
<accession>A0ABX0MGX3</accession>
<evidence type="ECO:0000259" key="3">
    <source>
        <dbReference type="PROSITE" id="PS51186"/>
    </source>
</evidence>
<dbReference type="PANTHER" id="PTHR43877">
    <property type="entry name" value="AMINOALKYLPHOSPHONATE N-ACETYLTRANSFERASE-RELATED-RELATED"/>
    <property type="match status" value="1"/>
</dbReference>
<comment type="caution">
    <text evidence="4">The sequence shown here is derived from an EMBL/GenBank/DDBJ whole genome shotgun (WGS) entry which is preliminary data.</text>
</comment>
<organism evidence="4 5">
    <name type="scientific">Massilia aquatica</name>
    <dbReference type="NCBI Taxonomy" id="2609000"/>
    <lineage>
        <taxon>Bacteria</taxon>
        <taxon>Pseudomonadati</taxon>
        <taxon>Pseudomonadota</taxon>
        <taxon>Betaproteobacteria</taxon>
        <taxon>Burkholderiales</taxon>
        <taxon>Oxalobacteraceae</taxon>
        <taxon>Telluria group</taxon>
        <taxon>Massilia</taxon>
    </lineage>
</organism>
<dbReference type="Gene3D" id="3.40.630.30">
    <property type="match status" value="1"/>
</dbReference>
<protein>
    <submittedName>
        <fullName evidence="4">N-acetyltransferase</fullName>
    </submittedName>
</protein>
<dbReference type="SUPFAM" id="SSF55729">
    <property type="entry name" value="Acyl-CoA N-acyltransferases (Nat)"/>
    <property type="match status" value="1"/>
</dbReference>
<name>A0ABX0MGX3_9BURK</name>
<dbReference type="InterPro" id="IPR016181">
    <property type="entry name" value="Acyl_CoA_acyltransferase"/>
</dbReference>
<dbReference type="EMBL" id="VVIW01000017">
    <property type="protein sequence ID" value="NHZ43126.1"/>
    <property type="molecule type" value="Genomic_DNA"/>
</dbReference>
<dbReference type="CDD" id="cd04301">
    <property type="entry name" value="NAT_SF"/>
    <property type="match status" value="1"/>
</dbReference>
<dbReference type="Pfam" id="PF00583">
    <property type="entry name" value="Acetyltransf_1"/>
    <property type="match status" value="1"/>
</dbReference>
<dbReference type="Proteomes" id="UP000819052">
    <property type="component" value="Unassembled WGS sequence"/>
</dbReference>
<proteinExistence type="predicted"/>
<evidence type="ECO:0000256" key="1">
    <source>
        <dbReference type="ARBA" id="ARBA00022679"/>
    </source>
</evidence>
<dbReference type="PROSITE" id="PS51186">
    <property type="entry name" value="GNAT"/>
    <property type="match status" value="1"/>
</dbReference>
<feature type="domain" description="N-acetyltransferase" evidence="3">
    <location>
        <begin position="1"/>
        <end position="167"/>
    </location>
</feature>
<sequence length="169" mass="17975">MHLRRLTPSDASAYQSLRLAALRESPTAFSSSYEDECDTPLSTIEAHMAPDSGRNRFGAFDGEALVGVVGVGREGAAKLRHKAFVGGMVVAPAWRNKGVGRQLLAHALAFADAMPGVRQVTLTITAGNAAALALYASMGFRVFGQEPRALCVDGVFYDTIYMLREAGAP</sequence>
<dbReference type="InterPro" id="IPR050832">
    <property type="entry name" value="Bact_Acetyltransf"/>
</dbReference>
<keyword evidence="5" id="KW-1185">Reference proteome</keyword>
<keyword evidence="2" id="KW-0012">Acyltransferase</keyword>